<name>D7U7Z0_VITVI</name>
<dbReference type="AlphaFoldDB" id="D7U7Z0"/>
<keyword evidence="1" id="KW-0472">Membrane</keyword>
<keyword evidence="3" id="KW-1185">Reference proteome</keyword>
<dbReference type="PaxDb" id="29760-VIT_15s0048g00100.t01"/>
<dbReference type="HOGENOM" id="CLU_2982982_0_0_1"/>
<sequence>MKRSSNLDSSDGPSTQQLAGSFQAQGDKLSEVLADIFLFFHFVLLFISVLFLIIFKLT</sequence>
<gene>
    <name evidence="2" type="ordered locus">VIT_15s0048g00100</name>
</gene>
<dbReference type="Proteomes" id="UP000009183">
    <property type="component" value="Chromosome 15"/>
</dbReference>
<proteinExistence type="predicted"/>
<protein>
    <recommendedName>
        <fullName evidence="4">Transmembrane protein</fullName>
    </recommendedName>
</protein>
<accession>D7U7Z0</accession>
<evidence type="ECO:0000313" key="2">
    <source>
        <dbReference type="EMBL" id="CBI38919.3"/>
    </source>
</evidence>
<keyword evidence="1" id="KW-1133">Transmembrane helix</keyword>
<organism evidence="2 3">
    <name type="scientific">Vitis vinifera</name>
    <name type="common">Grape</name>
    <dbReference type="NCBI Taxonomy" id="29760"/>
    <lineage>
        <taxon>Eukaryota</taxon>
        <taxon>Viridiplantae</taxon>
        <taxon>Streptophyta</taxon>
        <taxon>Embryophyta</taxon>
        <taxon>Tracheophyta</taxon>
        <taxon>Spermatophyta</taxon>
        <taxon>Magnoliopsida</taxon>
        <taxon>eudicotyledons</taxon>
        <taxon>Gunneridae</taxon>
        <taxon>Pentapetalae</taxon>
        <taxon>rosids</taxon>
        <taxon>Vitales</taxon>
        <taxon>Vitaceae</taxon>
        <taxon>Viteae</taxon>
        <taxon>Vitis</taxon>
    </lineage>
</organism>
<feature type="transmembrane region" description="Helical" evidence="1">
    <location>
        <begin position="36"/>
        <end position="55"/>
    </location>
</feature>
<evidence type="ECO:0000313" key="3">
    <source>
        <dbReference type="Proteomes" id="UP000009183"/>
    </source>
</evidence>
<evidence type="ECO:0000256" key="1">
    <source>
        <dbReference type="SAM" id="Phobius"/>
    </source>
</evidence>
<keyword evidence="1" id="KW-0812">Transmembrane</keyword>
<reference evidence="3" key="1">
    <citation type="journal article" date="2007" name="Nature">
        <title>The grapevine genome sequence suggests ancestral hexaploidization in major angiosperm phyla.</title>
        <authorList>
            <consortium name="The French-Italian Public Consortium for Grapevine Genome Characterization."/>
            <person name="Jaillon O."/>
            <person name="Aury J.-M."/>
            <person name="Noel B."/>
            <person name="Policriti A."/>
            <person name="Clepet C."/>
            <person name="Casagrande A."/>
            <person name="Choisne N."/>
            <person name="Aubourg S."/>
            <person name="Vitulo N."/>
            <person name="Jubin C."/>
            <person name="Vezzi A."/>
            <person name="Legeai F."/>
            <person name="Hugueney P."/>
            <person name="Dasilva C."/>
            <person name="Horner D."/>
            <person name="Mica E."/>
            <person name="Jublot D."/>
            <person name="Poulain J."/>
            <person name="Bruyere C."/>
            <person name="Billault A."/>
            <person name="Segurens B."/>
            <person name="Gouyvenoux M."/>
            <person name="Ugarte E."/>
            <person name="Cattonaro F."/>
            <person name="Anthouard V."/>
            <person name="Vico V."/>
            <person name="Del Fabbro C."/>
            <person name="Alaux M."/>
            <person name="Di Gaspero G."/>
            <person name="Dumas V."/>
            <person name="Felice N."/>
            <person name="Paillard S."/>
            <person name="Juman I."/>
            <person name="Moroldo M."/>
            <person name="Scalabrin S."/>
            <person name="Canaguier A."/>
            <person name="Le Clainche I."/>
            <person name="Malacrida G."/>
            <person name="Durand E."/>
            <person name="Pesole G."/>
            <person name="Laucou V."/>
            <person name="Chatelet P."/>
            <person name="Merdinoglu D."/>
            <person name="Delledonne M."/>
            <person name="Pezzotti M."/>
            <person name="Lecharny A."/>
            <person name="Scarpelli C."/>
            <person name="Artiguenave F."/>
            <person name="Pe M.E."/>
            <person name="Valle G."/>
            <person name="Morgante M."/>
            <person name="Caboche M."/>
            <person name="Adam-Blondon A.-F."/>
            <person name="Weissenbach J."/>
            <person name="Quetier F."/>
            <person name="Wincker P."/>
        </authorList>
    </citation>
    <scope>NUCLEOTIDE SEQUENCE [LARGE SCALE GENOMIC DNA]</scope>
    <source>
        <strain evidence="3">cv. Pinot noir / PN40024</strain>
    </source>
</reference>
<dbReference type="InParanoid" id="D7U7Z0"/>
<evidence type="ECO:0008006" key="4">
    <source>
        <dbReference type="Google" id="ProtNLM"/>
    </source>
</evidence>
<dbReference type="EMBL" id="FN596739">
    <property type="protein sequence ID" value="CBI38919.3"/>
    <property type="molecule type" value="Genomic_DNA"/>
</dbReference>